<dbReference type="PANTHER" id="PTHR36509">
    <property type="entry name" value="BLL3101 PROTEIN"/>
    <property type="match status" value="1"/>
</dbReference>
<evidence type="ECO:0000259" key="3">
    <source>
        <dbReference type="Pfam" id="PF06863"/>
    </source>
</evidence>
<protein>
    <recommendedName>
        <fullName evidence="6">DUF1254 domain-containing protein</fullName>
    </recommendedName>
</protein>
<evidence type="ECO:0000313" key="5">
    <source>
        <dbReference type="Proteomes" id="UP001189429"/>
    </source>
</evidence>
<organism evidence="4 5">
    <name type="scientific">Prorocentrum cordatum</name>
    <dbReference type="NCBI Taxonomy" id="2364126"/>
    <lineage>
        <taxon>Eukaryota</taxon>
        <taxon>Sar</taxon>
        <taxon>Alveolata</taxon>
        <taxon>Dinophyceae</taxon>
        <taxon>Prorocentrales</taxon>
        <taxon>Prorocentraceae</taxon>
        <taxon>Prorocentrum</taxon>
    </lineage>
</organism>
<dbReference type="InterPro" id="IPR037050">
    <property type="entry name" value="DUF1254_sf"/>
</dbReference>
<dbReference type="PANTHER" id="PTHR36509:SF3">
    <property type="entry name" value="SIGNAL PEPTIDE PROTEIN"/>
    <property type="match status" value="1"/>
</dbReference>
<gene>
    <name evidence="4" type="ORF">PCOR1329_LOCUS83891</name>
</gene>
<dbReference type="InterPro" id="IPR010679">
    <property type="entry name" value="DUF1254"/>
</dbReference>
<keyword evidence="5" id="KW-1185">Reference proteome</keyword>
<dbReference type="Pfam" id="PF06863">
    <property type="entry name" value="DUF1254"/>
    <property type="match status" value="1"/>
</dbReference>
<dbReference type="Proteomes" id="UP001189429">
    <property type="component" value="Unassembled WGS sequence"/>
</dbReference>
<dbReference type="InterPro" id="IPR037049">
    <property type="entry name" value="DUF1214_C_sf"/>
</dbReference>
<feature type="compositionally biased region" description="Basic and acidic residues" evidence="1">
    <location>
        <begin position="410"/>
        <end position="419"/>
    </location>
</feature>
<dbReference type="Gene3D" id="2.60.120.600">
    <property type="entry name" value="Domain of unknown function DUF1214, C-terminal domain"/>
    <property type="match status" value="1"/>
</dbReference>
<accession>A0ABN9Y9V5</accession>
<name>A0ABN9Y9V5_9DINO</name>
<feature type="domain" description="DUF1214" evidence="2">
    <location>
        <begin position="353"/>
        <end position="460"/>
    </location>
</feature>
<dbReference type="SUPFAM" id="SSF160935">
    <property type="entry name" value="VPA0735-like"/>
    <property type="match status" value="1"/>
</dbReference>
<dbReference type="Gene3D" id="2.60.40.1610">
    <property type="entry name" value="Domain of unknown function DUF1254"/>
    <property type="match status" value="1"/>
</dbReference>
<evidence type="ECO:0000256" key="1">
    <source>
        <dbReference type="SAM" id="MobiDB-lite"/>
    </source>
</evidence>
<reference evidence="4" key="1">
    <citation type="submission" date="2023-10" db="EMBL/GenBank/DDBJ databases">
        <authorList>
            <person name="Chen Y."/>
            <person name="Shah S."/>
            <person name="Dougan E. K."/>
            <person name="Thang M."/>
            <person name="Chan C."/>
        </authorList>
    </citation>
    <scope>NUCLEOTIDE SEQUENCE [LARGE SCALE GENOMIC DNA]</scope>
</reference>
<dbReference type="Pfam" id="PF06742">
    <property type="entry name" value="DUF1214"/>
    <property type="match status" value="1"/>
</dbReference>
<evidence type="ECO:0008006" key="6">
    <source>
        <dbReference type="Google" id="ProtNLM"/>
    </source>
</evidence>
<feature type="domain" description="DUF1254" evidence="3">
    <location>
        <begin position="101"/>
        <end position="219"/>
    </location>
</feature>
<dbReference type="InterPro" id="IPR010621">
    <property type="entry name" value="DUF1214"/>
</dbReference>
<sequence>MATKRKQPDSDATPNFNHKIPASIMTPDEVSTSLGTLRFFDGLPDDATVQKVYDNLDTMRAVEVFLDFVPLASVEALHRGFQDLGVDACHKIILFSDLMDSSSLFLTGNTDTVYAIGFLNLKRDGPTVVEVPPGAGPGTVNDAFFRFVVDMGAPGPDRGKGGKYLLAFRLFHHRACLGGEAPVPAEYFVKKSPTYVNWLPLRGFMKDGGTAAAVKMVFNTIHANDVSFYREIDAVIQREPIDALPAEIRGNLAAIGMQRGKRFAPDERMQRLLVDAVAIGNATARSIAFRPRSETIWYYGRESSWFTAFDGGDYQWLVDNGNGGRNKDARTLFFYIATVNTPAMVLKMVGMGSQYALAATDSEKRYLDGSKTYKVVIPADAPVKDFWSLVVYDPQTRSMLQTSQPYPSKNSERNEDMVKGSDGSTTIWFGPKAPNGCEKNWVQTVPGKGWFLCLRLYGPLQTWFDKTWRPSEIELVA</sequence>
<dbReference type="EMBL" id="CAUYUJ010022205">
    <property type="protein sequence ID" value="CAK0909483.1"/>
    <property type="molecule type" value="Genomic_DNA"/>
</dbReference>
<evidence type="ECO:0000259" key="2">
    <source>
        <dbReference type="Pfam" id="PF06742"/>
    </source>
</evidence>
<comment type="caution">
    <text evidence="4">The sequence shown here is derived from an EMBL/GenBank/DDBJ whole genome shotgun (WGS) entry which is preliminary data.</text>
</comment>
<proteinExistence type="predicted"/>
<evidence type="ECO:0000313" key="4">
    <source>
        <dbReference type="EMBL" id="CAK0909483.1"/>
    </source>
</evidence>
<feature type="region of interest" description="Disordered" evidence="1">
    <location>
        <begin position="401"/>
        <end position="421"/>
    </location>
</feature>